<accession>A0ABQ5ACJ2</accession>
<feature type="region of interest" description="Disordered" evidence="1">
    <location>
        <begin position="130"/>
        <end position="154"/>
    </location>
</feature>
<feature type="domain" description="HAT C-terminal dimerisation" evidence="2">
    <location>
        <begin position="5"/>
        <end position="55"/>
    </location>
</feature>
<dbReference type="Pfam" id="PF05699">
    <property type="entry name" value="Dimer_Tnp_hAT"/>
    <property type="match status" value="1"/>
</dbReference>
<dbReference type="Proteomes" id="UP001151760">
    <property type="component" value="Unassembled WGS sequence"/>
</dbReference>
<evidence type="ECO:0000256" key="1">
    <source>
        <dbReference type="SAM" id="MobiDB-lite"/>
    </source>
</evidence>
<gene>
    <name evidence="3" type="ORF">Tco_0821192</name>
</gene>
<proteinExistence type="predicted"/>
<name>A0ABQ5ACJ2_9ASTR</name>
<evidence type="ECO:0000313" key="3">
    <source>
        <dbReference type="EMBL" id="GJT00023.1"/>
    </source>
</evidence>
<organism evidence="3 4">
    <name type="scientific">Tanacetum coccineum</name>
    <dbReference type="NCBI Taxonomy" id="301880"/>
    <lineage>
        <taxon>Eukaryota</taxon>
        <taxon>Viridiplantae</taxon>
        <taxon>Streptophyta</taxon>
        <taxon>Embryophyta</taxon>
        <taxon>Tracheophyta</taxon>
        <taxon>Spermatophyta</taxon>
        <taxon>Magnoliopsida</taxon>
        <taxon>eudicotyledons</taxon>
        <taxon>Gunneridae</taxon>
        <taxon>Pentapetalae</taxon>
        <taxon>asterids</taxon>
        <taxon>campanulids</taxon>
        <taxon>Asterales</taxon>
        <taxon>Asteraceae</taxon>
        <taxon>Asteroideae</taxon>
        <taxon>Anthemideae</taxon>
        <taxon>Anthemidinae</taxon>
        <taxon>Tanacetum</taxon>
    </lineage>
</organism>
<evidence type="ECO:0000259" key="2">
    <source>
        <dbReference type="Pfam" id="PF05699"/>
    </source>
</evidence>
<protein>
    <submittedName>
        <fullName evidence="3">Zinc finger BED domain-containing protein RICESLEEPER 2</fullName>
    </submittedName>
</protein>
<evidence type="ECO:0000313" key="4">
    <source>
        <dbReference type="Proteomes" id="UP001151760"/>
    </source>
</evidence>
<dbReference type="PANTHER" id="PTHR23272">
    <property type="entry name" value="BED FINGER-RELATED"/>
    <property type="match status" value="1"/>
</dbReference>
<reference evidence="3" key="1">
    <citation type="journal article" date="2022" name="Int. J. Mol. Sci.">
        <title>Draft Genome of Tanacetum Coccineum: Genomic Comparison of Closely Related Tanacetum-Family Plants.</title>
        <authorList>
            <person name="Yamashiro T."/>
            <person name="Shiraishi A."/>
            <person name="Nakayama K."/>
            <person name="Satake H."/>
        </authorList>
    </citation>
    <scope>NUCLEOTIDE SEQUENCE</scope>
</reference>
<dbReference type="SUPFAM" id="SSF53098">
    <property type="entry name" value="Ribonuclease H-like"/>
    <property type="match status" value="1"/>
</dbReference>
<dbReference type="PANTHER" id="PTHR23272:SF190">
    <property type="entry name" value="ZINC FINGER, BED-TYPE-RELATED"/>
    <property type="match status" value="1"/>
</dbReference>
<feature type="compositionally biased region" description="Basic and acidic residues" evidence="1">
    <location>
        <begin position="145"/>
        <end position="154"/>
    </location>
</feature>
<reference evidence="3" key="2">
    <citation type="submission" date="2022-01" db="EMBL/GenBank/DDBJ databases">
        <authorList>
            <person name="Yamashiro T."/>
            <person name="Shiraishi A."/>
            <person name="Satake H."/>
            <person name="Nakayama K."/>
        </authorList>
    </citation>
    <scope>NUCLEOTIDE SEQUENCE</scope>
</reference>
<dbReference type="InterPro" id="IPR008906">
    <property type="entry name" value="HATC_C_dom"/>
</dbReference>
<comment type="caution">
    <text evidence="3">The sequence shown here is derived from an EMBL/GenBank/DDBJ whole genome shotgun (WGS) entry which is preliminary data.</text>
</comment>
<dbReference type="InterPro" id="IPR012337">
    <property type="entry name" value="RNaseH-like_sf"/>
</dbReference>
<sequence length="154" mass="17603">MQPEEFTKFDILAWWKGRKTQFPVLATMARDLLSVQASAVASESAFSTSGRTIPSYFVHRHHINEFKFAVIRYGLQDFEMNLRKYRDSRLNRMKQGFHVYGSPYVSPDHELKPEPGDDVATIKQRCQDFHGDGVEDSATASGRGRLKEDLESST</sequence>
<keyword evidence="4" id="KW-1185">Reference proteome</keyword>
<dbReference type="EMBL" id="BQNB010012163">
    <property type="protein sequence ID" value="GJT00023.1"/>
    <property type="molecule type" value="Genomic_DNA"/>
</dbReference>